<dbReference type="CDD" id="cd09274">
    <property type="entry name" value="RNase_HI_RT_Ty3"/>
    <property type="match status" value="1"/>
</dbReference>
<dbReference type="AlphaFoldDB" id="A0A8C7JLC3"/>
<dbReference type="Pfam" id="PF24626">
    <property type="entry name" value="SH3_Tf2-1"/>
    <property type="match status" value="1"/>
</dbReference>
<dbReference type="InterPro" id="IPR012337">
    <property type="entry name" value="RNaseH-like_sf"/>
</dbReference>
<protein>
    <recommendedName>
        <fullName evidence="16">Gypsy retrotransposon integrase-like protein 1</fullName>
    </recommendedName>
</protein>
<keyword evidence="2" id="KW-0645">Protease</keyword>
<dbReference type="InterPro" id="IPR041588">
    <property type="entry name" value="Integrase_H2C2"/>
</dbReference>
<dbReference type="GO" id="GO:0003887">
    <property type="term" value="F:DNA-directed DNA polymerase activity"/>
    <property type="evidence" value="ECO:0007669"/>
    <property type="project" value="UniProtKB-KW"/>
</dbReference>
<dbReference type="InterPro" id="IPR023780">
    <property type="entry name" value="Chromo_domain"/>
</dbReference>
<keyword evidence="14" id="KW-0238">DNA-binding</keyword>
<dbReference type="Pfam" id="PF17917">
    <property type="entry name" value="RT_RNaseH"/>
    <property type="match status" value="1"/>
</dbReference>
<evidence type="ECO:0000259" key="18">
    <source>
        <dbReference type="PROSITE" id="PS50013"/>
    </source>
</evidence>
<evidence type="ECO:0000256" key="12">
    <source>
        <dbReference type="ARBA" id="ARBA00022918"/>
    </source>
</evidence>
<evidence type="ECO:0000256" key="1">
    <source>
        <dbReference type="ARBA" id="ARBA00004123"/>
    </source>
</evidence>
<keyword evidence="15" id="KW-0233">DNA recombination</keyword>
<dbReference type="PROSITE" id="PS50013">
    <property type="entry name" value="CHROMO_2"/>
    <property type="match status" value="1"/>
</dbReference>
<evidence type="ECO:0000259" key="19">
    <source>
        <dbReference type="PROSITE" id="PS50994"/>
    </source>
</evidence>
<evidence type="ECO:0000256" key="14">
    <source>
        <dbReference type="ARBA" id="ARBA00023125"/>
    </source>
</evidence>
<keyword evidence="9" id="KW-0378">Hydrolase</keyword>
<dbReference type="Pfam" id="PF00665">
    <property type="entry name" value="rve"/>
    <property type="match status" value="1"/>
</dbReference>
<evidence type="ECO:0000256" key="17">
    <source>
        <dbReference type="SAM" id="MobiDB-lite"/>
    </source>
</evidence>
<dbReference type="Gene3D" id="2.40.50.40">
    <property type="match status" value="1"/>
</dbReference>
<evidence type="ECO:0000256" key="9">
    <source>
        <dbReference type="ARBA" id="ARBA00022801"/>
    </source>
</evidence>
<proteinExistence type="predicted"/>
<evidence type="ECO:0000256" key="13">
    <source>
        <dbReference type="ARBA" id="ARBA00022932"/>
    </source>
</evidence>
<dbReference type="GO" id="GO:0006310">
    <property type="term" value="P:DNA recombination"/>
    <property type="evidence" value="ECO:0007669"/>
    <property type="project" value="UniProtKB-KW"/>
</dbReference>
<feature type="domain" description="Chromo" evidence="18">
    <location>
        <begin position="541"/>
        <end position="589"/>
    </location>
</feature>
<dbReference type="InterPro" id="IPR000953">
    <property type="entry name" value="Chromo/chromo_shadow_dom"/>
</dbReference>
<evidence type="ECO:0000256" key="3">
    <source>
        <dbReference type="ARBA" id="ARBA00022679"/>
    </source>
</evidence>
<evidence type="ECO:0000256" key="6">
    <source>
        <dbReference type="ARBA" id="ARBA00022723"/>
    </source>
</evidence>
<dbReference type="GO" id="GO:0006508">
    <property type="term" value="P:proteolysis"/>
    <property type="evidence" value="ECO:0007669"/>
    <property type="project" value="UniProtKB-KW"/>
</dbReference>
<dbReference type="GO" id="GO:0003677">
    <property type="term" value="F:DNA binding"/>
    <property type="evidence" value="ECO:0007669"/>
    <property type="project" value="UniProtKB-KW"/>
</dbReference>
<keyword evidence="3" id="KW-0808">Transferase</keyword>
<dbReference type="GO" id="GO:0015074">
    <property type="term" value="P:DNA integration"/>
    <property type="evidence" value="ECO:0007669"/>
    <property type="project" value="UniProtKB-KW"/>
</dbReference>
<evidence type="ECO:0000313" key="20">
    <source>
        <dbReference type="Ensembl" id="ENSOKIP00005084512.1"/>
    </source>
</evidence>
<dbReference type="PANTHER" id="PTHR37984:SF5">
    <property type="entry name" value="PROTEIN NYNRIN-LIKE"/>
    <property type="match status" value="1"/>
</dbReference>
<keyword evidence="4" id="KW-0548">Nucleotidyltransferase</keyword>
<dbReference type="FunFam" id="3.30.420.10:FF:000032">
    <property type="entry name" value="Retrovirus-related Pol polyprotein from transposon 297-like Protein"/>
    <property type="match status" value="1"/>
</dbReference>
<feature type="domain" description="Integrase catalytic" evidence="19">
    <location>
        <begin position="239"/>
        <end position="398"/>
    </location>
</feature>
<dbReference type="InterPro" id="IPR036397">
    <property type="entry name" value="RNaseH_sf"/>
</dbReference>
<keyword evidence="6" id="KW-0479">Metal-binding</keyword>
<keyword evidence="12" id="KW-0695">RNA-directed DNA polymerase</keyword>
<organism evidence="20 21">
    <name type="scientific">Oncorhynchus kisutch</name>
    <name type="common">Coho salmon</name>
    <name type="synonym">Salmo kisutch</name>
    <dbReference type="NCBI Taxonomy" id="8019"/>
    <lineage>
        <taxon>Eukaryota</taxon>
        <taxon>Metazoa</taxon>
        <taxon>Chordata</taxon>
        <taxon>Craniata</taxon>
        <taxon>Vertebrata</taxon>
        <taxon>Euteleostomi</taxon>
        <taxon>Actinopterygii</taxon>
        <taxon>Neopterygii</taxon>
        <taxon>Teleostei</taxon>
        <taxon>Protacanthopterygii</taxon>
        <taxon>Salmoniformes</taxon>
        <taxon>Salmonidae</taxon>
        <taxon>Salmoninae</taxon>
        <taxon>Oncorhynchus</taxon>
    </lineage>
</organism>
<feature type="region of interest" description="Disordered" evidence="17">
    <location>
        <begin position="595"/>
        <end position="614"/>
    </location>
</feature>
<dbReference type="Proteomes" id="UP000694557">
    <property type="component" value="Unassembled WGS sequence"/>
</dbReference>
<dbReference type="SUPFAM" id="SSF54160">
    <property type="entry name" value="Chromo domain-like"/>
    <property type="match status" value="1"/>
</dbReference>
<dbReference type="InterPro" id="IPR043502">
    <property type="entry name" value="DNA/RNA_pol_sf"/>
</dbReference>
<evidence type="ECO:0000256" key="15">
    <source>
        <dbReference type="ARBA" id="ARBA00023172"/>
    </source>
</evidence>
<dbReference type="SMART" id="SM00298">
    <property type="entry name" value="CHROMO"/>
    <property type="match status" value="1"/>
</dbReference>
<dbReference type="GO" id="GO:0003964">
    <property type="term" value="F:RNA-directed DNA polymerase activity"/>
    <property type="evidence" value="ECO:0007669"/>
    <property type="project" value="UniProtKB-KW"/>
</dbReference>
<keyword evidence="13" id="KW-0239">DNA-directed DNA polymerase</keyword>
<evidence type="ECO:0000256" key="16">
    <source>
        <dbReference type="ARBA" id="ARBA00039658"/>
    </source>
</evidence>
<evidence type="ECO:0000256" key="8">
    <source>
        <dbReference type="ARBA" id="ARBA00022759"/>
    </source>
</evidence>
<dbReference type="GeneTree" id="ENSGT01060000248608"/>
<dbReference type="PROSITE" id="PS50994">
    <property type="entry name" value="INTEGRASE"/>
    <property type="match status" value="1"/>
</dbReference>
<evidence type="ECO:0000256" key="5">
    <source>
        <dbReference type="ARBA" id="ARBA00022722"/>
    </source>
</evidence>
<dbReference type="GO" id="GO:0004519">
    <property type="term" value="F:endonuclease activity"/>
    <property type="evidence" value="ECO:0007669"/>
    <property type="project" value="UniProtKB-KW"/>
</dbReference>
<dbReference type="InterPro" id="IPR041373">
    <property type="entry name" value="RT_RNaseH"/>
</dbReference>
<dbReference type="Gene3D" id="3.30.420.10">
    <property type="entry name" value="Ribonuclease H-like superfamily/Ribonuclease H"/>
    <property type="match status" value="1"/>
</dbReference>
<dbReference type="InterPro" id="IPR001584">
    <property type="entry name" value="Integrase_cat-core"/>
</dbReference>
<dbReference type="Pfam" id="PF00385">
    <property type="entry name" value="Chromo"/>
    <property type="match status" value="1"/>
</dbReference>
<evidence type="ECO:0000313" key="21">
    <source>
        <dbReference type="Proteomes" id="UP000694557"/>
    </source>
</evidence>
<keyword evidence="8" id="KW-0255">Endonuclease</keyword>
<keyword evidence="7" id="KW-0064">Aspartyl protease</keyword>
<dbReference type="GO" id="GO:0046872">
    <property type="term" value="F:metal ion binding"/>
    <property type="evidence" value="ECO:0007669"/>
    <property type="project" value="UniProtKB-KW"/>
</dbReference>
<dbReference type="InterPro" id="IPR050951">
    <property type="entry name" value="Retrovirus_Pol_polyprotein"/>
</dbReference>
<dbReference type="PANTHER" id="PTHR37984">
    <property type="entry name" value="PROTEIN CBG26694"/>
    <property type="match status" value="1"/>
</dbReference>
<dbReference type="Ensembl" id="ENSOKIT00005090320.1">
    <property type="protein sequence ID" value="ENSOKIP00005084512.1"/>
    <property type="gene ID" value="ENSOKIG00005036789.1"/>
</dbReference>
<evidence type="ECO:0000256" key="7">
    <source>
        <dbReference type="ARBA" id="ARBA00022750"/>
    </source>
</evidence>
<name>A0A8C7JLC3_ONCKI</name>
<dbReference type="InterPro" id="IPR016197">
    <property type="entry name" value="Chromo-like_dom_sf"/>
</dbReference>
<accession>A0A8C7JLC3</accession>
<evidence type="ECO:0000256" key="2">
    <source>
        <dbReference type="ARBA" id="ARBA00022670"/>
    </source>
</evidence>
<dbReference type="Gene3D" id="1.10.340.70">
    <property type="match status" value="1"/>
</dbReference>
<dbReference type="InterPro" id="IPR056924">
    <property type="entry name" value="SH3_Tf2-1"/>
</dbReference>
<comment type="subcellular location">
    <subcellularLocation>
        <location evidence="1">Nucleus</location>
    </subcellularLocation>
</comment>
<dbReference type="FunFam" id="1.10.340.70:FF:000001">
    <property type="entry name" value="Retrovirus-related Pol polyprotein from transposon gypsy-like Protein"/>
    <property type="match status" value="1"/>
</dbReference>
<dbReference type="Pfam" id="PF17921">
    <property type="entry name" value="Integrase_H2C2"/>
    <property type="match status" value="1"/>
</dbReference>
<keyword evidence="11" id="KW-0229">DNA integration</keyword>
<evidence type="ECO:0000256" key="11">
    <source>
        <dbReference type="ARBA" id="ARBA00022908"/>
    </source>
</evidence>
<dbReference type="SUPFAM" id="SSF56672">
    <property type="entry name" value="DNA/RNA polymerases"/>
    <property type="match status" value="1"/>
</dbReference>
<dbReference type="GO" id="GO:0004190">
    <property type="term" value="F:aspartic-type endopeptidase activity"/>
    <property type="evidence" value="ECO:0007669"/>
    <property type="project" value="UniProtKB-KW"/>
</dbReference>
<reference evidence="20" key="2">
    <citation type="submission" date="2025-09" db="UniProtKB">
        <authorList>
            <consortium name="Ensembl"/>
        </authorList>
    </citation>
    <scope>IDENTIFICATION</scope>
</reference>
<keyword evidence="5" id="KW-0540">Nuclease</keyword>
<keyword evidence="10" id="KW-0460">Magnesium</keyword>
<evidence type="ECO:0000256" key="4">
    <source>
        <dbReference type="ARBA" id="ARBA00022695"/>
    </source>
</evidence>
<sequence>MWGWAPSCPSVAPLTVNSIPAPSTLVVFHQLRETTMWVRELLAVKLALEEWRHWLEGAEQPFVVWTDHKNLAYVQSAKRLNSRQARWALFFGRFNFSLTFRPGSKNGKADALSRMFSKTDESGAKTETILPQNLVVGAVTWKIEEDVMAALRTQPGPGNGPPGRLFVPESVRSAVLQWSHASKIACHPGVARTMALLRRRFWWPAMGEDTRRFVAACPVCAQNKSTNRPSSGLLHPLPIPRRPWSHLALDFVTGLPPSVGNTVILTIVDRFSKFAHFVPLSKLPSATETSEILVREVFRVHGLPSDIVSDRGPQFTSAVWKSFCLAIGATVSLTSGFHPQSNGQAERANQKMESTLRCLVSSDPTSWSSQLPWVEYAHNTLPSSATGMSPFQCLYGYQPPLFPSQERDLSVPSVQAHIRRCHRTWHRARKVLLRVSDRYQIQANRRRIPAPAYTIGDKVWLATRDLPLRTESRKLSPKFIGPFVVERIINPVVVRLKLPATLRVHPTFHVSCLKPVLISPLLPPPPRPPPPPRMIGGGPAYTVRRIMDSRRRGRGFQYLVDWEGYGPEERSWIPRRQILDDDLLRDFYRLHPGALGSPPGGIRRRGGTVTNPTS</sequence>
<evidence type="ECO:0000256" key="10">
    <source>
        <dbReference type="ARBA" id="ARBA00022842"/>
    </source>
</evidence>
<dbReference type="GO" id="GO:0005634">
    <property type="term" value="C:nucleus"/>
    <property type="evidence" value="ECO:0007669"/>
    <property type="project" value="UniProtKB-SubCell"/>
</dbReference>
<keyword evidence="21" id="KW-1185">Reference proteome</keyword>
<dbReference type="SUPFAM" id="SSF53098">
    <property type="entry name" value="Ribonuclease H-like"/>
    <property type="match status" value="1"/>
</dbReference>
<reference evidence="20" key="1">
    <citation type="submission" date="2025-08" db="UniProtKB">
        <authorList>
            <consortium name="Ensembl"/>
        </authorList>
    </citation>
    <scope>IDENTIFICATION</scope>
</reference>